<name>A0AAD3Y385_NEPGR</name>
<dbReference type="AlphaFoldDB" id="A0AAD3Y385"/>
<sequence length="106" mass="11626">MKADMAPVYMVFGLVTVAIMIGAHTAKQQLVHSPSVYLNKKKRALIPEVDDASRVVHSANMFVSKSFLRKVAHIQDQPGKALPSPIHGDIYTSPRRAETLESDEAA</sequence>
<reference evidence="2" key="1">
    <citation type="submission" date="2023-05" db="EMBL/GenBank/DDBJ databases">
        <title>Nepenthes gracilis genome sequencing.</title>
        <authorList>
            <person name="Fukushima K."/>
        </authorList>
    </citation>
    <scope>NUCLEOTIDE SEQUENCE</scope>
    <source>
        <strain evidence="2">SING2019-196</strain>
    </source>
</reference>
<dbReference type="PANTHER" id="PTHR33919">
    <property type="entry name" value="OS09G0127700 PROTEIN"/>
    <property type="match status" value="1"/>
</dbReference>
<comment type="caution">
    <text evidence="2">The sequence shown here is derived from an EMBL/GenBank/DDBJ whole genome shotgun (WGS) entry which is preliminary data.</text>
</comment>
<protein>
    <submittedName>
        <fullName evidence="2">Uncharacterized protein</fullName>
    </submittedName>
</protein>
<organism evidence="2 3">
    <name type="scientific">Nepenthes gracilis</name>
    <name type="common">Slender pitcher plant</name>
    <dbReference type="NCBI Taxonomy" id="150966"/>
    <lineage>
        <taxon>Eukaryota</taxon>
        <taxon>Viridiplantae</taxon>
        <taxon>Streptophyta</taxon>
        <taxon>Embryophyta</taxon>
        <taxon>Tracheophyta</taxon>
        <taxon>Spermatophyta</taxon>
        <taxon>Magnoliopsida</taxon>
        <taxon>eudicotyledons</taxon>
        <taxon>Gunneridae</taxon>
        <taxon>Pentapetalae</taxon>
        <taxon>Caryophyllales</taxon>
        <taxon>Nepenthaceae</taxon>
        <taxon>Nepenthes</taxon>
    </lineage>
</organism>
<keyword evidence="3" id="KW-1185">Reference proteome</keyword>
<dbReference type="EMBL" id="BSYO01000033">
    <property type="protein sequence ID" value="GMH27852.1"/>
    <property type="molecule type" value="Genomic_DNA"/>
</dbReference>
<evidence type="ECO:0000313" key="2">
    <source>
        <dbReference type="EMBL" id="GMH27852.1"/>
    </source>
</evidence>
<dbReference type="PANTHER" id="PTHR33919:SF9">
    <property type="entry name" value="RIBOSOME BIOGENESIS NEP1-LIKE PROTEIN"/>
    <property type="match status" value="1"/>
</dbReference>
<evidence type="ECO:0000313" key="3">
    <source>
        <dbReference type="Proteomes" id="UP001279734"/>
    </source>
</evidence>
<evidence type="ECO:0000256" key="1">
    <source>
        <dbReference type="SAM" id="MobiDB-lite"/>
    </source>
</evidence>
<proteinExistence type="predicted"/>
<accession>A0AAD3Y385</accession>
<dbReference type="Proteomes" id="UP001279734">
    <property type="component" value="Unassembled WGS sequence"/>
</dbReference>
<gene>
    <name evidence="2" type="ORF">Nepgr_029695</name>
</gene>
<feature type="region of interest" description="Disordered" evidence="1">
    <location>
        <begin position="79"/>
        <end position="106"/>
    </location>
</feature>